<dbReference type="Gene3D" id="3.30.420.40">
    <property type="match status" value="1"/>
</dbReference>
<dbReference type="Pfam" id="PF00012">
    <property type="entry name" value="HSP70"/>
    <property type="match status" value="1"/>
</dbReference>
<dbReference type="AlphaFoldDB" id="A0A392W3I1"/>
<keyword evidence="1" id="KW-0547">Nucleotide-binding</keyword>
<comment type="caution">
    <text evidence="3">The sequence shown here is derived from an EMBL/GenBank/DDBJ whole genome shotgun (WGS) entry which is preliminary data.</text>
</comment>
<dbReference type="PRINTS" id="PR00301">
    <property type="entry name" value="HEATSHOCK70"/>
</dbReference>
<dbReference type="GO" id="GO:0005524">
    <property type="term" value="F:ATP binding"/>
    <property type="evidence" value="ECO:0007669"/>
    <property type="project" value="UniProtKB-KW"/>
</dbReference>
<reference evidence="3 4" key="1">
    <citation type="journal article" date="2018" name="Front. Plant Sci.">
        <title>Red Clover (Trifolium pratense) and Zigzag Clover (T. medium) - A Picture of Genomic Similarities and Differences.</title>
        <authorList>
            <person name="Dluhosova J."/>
            <person name="Istvanek J."/>
            <person name="Nedelnik J."/>
            <person name="Repkova J."/>
        </authorList>
    </citation>
    <scope>NUCLEOTIDE SEQUENCE [LARGE SCALE GENOMIC DNA]</scope>
    <source>
        <strain evidence="4">cv. 10/8</strain>
        <tissue evidence="3">Leaf</tissue>
    </source>
</reference>
<accession>A0A392W3I1</accession>
<dbReference type="EMBL" id="LXQA011351655">
    <property type="protein sequence ID" value="MCI94262.1"/>
    <property type="molecule type" value="Genomic_DNA"/>
</dbReference>
<dbReference type="PANTHER" id="PTHR19375">
    <property type="entry name" value="HEAT SHOCK PROTEIN 70KDA"/>
    <property type="match status" value="1"/>
</dbReference>
<evidence type="ECO:0000313" key="4">
    <source>
        <dbReference type="Proteomes" id="UP000265520"/>
    </source>
</evidence>
<proteinExistence type="predicted"/>
<evidence type="ECO:0000256" key="1">
    <source>
        <dbReference type="ARBA" id="ARBA00022741"/>
    </source>
</evidence>
<dbReference type="PROSITE" id="PS01036">
    <property type="entry name" value="HSP70_3"/>
    <property type="match status" value="1"/>
</dbReference>
<dbReference type="InterPro" id="IPR018181">
    <property type="entry name" value="Heat_shock_70_CS"/>
</dbReference>
<protein>
    <submittedName>
        <fullName evidence="3">Heat-shock protein</fullName>
    </submittedName>
</protein>
<sequence>MDLFNECMKTVESCLTDSKMDKSSVDDVVLVGGSSRIPKVQEILSNFFNGKDLCKSINPD</sequence>
<dbReference type="InterPro" id="IPR043129">
    <property type="entry name" value="ATPase_NBD"/>
</dbReference>
<organism evidence="3 4">
    <name type="scientific">Trifolium medium</name>
    <dbReference type="NCBI Taxonomy" id="97028"/>
    <lineage>
        <taxon>Eukaryota</taxon>
        <taxon>Viridiplantae</taxon>
        <taxon>Streptophyta</taxon>
        <taxon>Embryophyta</taxon>
        <taxon>Tracheophyta</taxon>
        <taxon>Spermatophyta</taxon>
        <taxon>Magnoliopsida</taxon>
        <taxon>eudicotyledons</taxon>
        <taxon>Gunneridae</taxon>
        <taxon>Pentapetalae</taxon>
        <taxon>rosids</taxon>
        <taxon>fabids</taxon>
        <taxon>Fabales</taxon>
        <taxon>Fabaceae</taxon>
        <taxon>Papilionoideae</taxon>
        <taxon>50 kb inversion clade</taxon>
        <taxon>NPAAA clade</taxon>
        <taxon>Hologalegina</taxon>
        <taxon>IRL clade</taxon>
        <taxon>Trifolieae</taxon>
        <taxon>Trifolium</taxon>
    </lineage>
</organism>
<evidence type="ECO:0000256" key="2">
    <source>
        <dbReference type="ARBA" id="ARBA00022840"/>
    </source>
</evidence>
<dbReference type="Proteomes" id="UP000265520">
    <property type="component" value="Unassembled WGS sequence"/>
</dbReference>
<dbReference type="SUPFAM" id="SSF53067">
    <property type="entry name" value="Actin-like ATPase domain"/>
    <property type="match status" value="1"/>
</dbReference>
<feature type="non-terminal residue" evidence="3">
    <location>
        <position position="60"/>
    </location>
</feature>
<keyword evidence="4" id="KW-1185">Reference proteome</keyword>
<keyword evidence="2" id="KW-0067">ATP-binding</keyword>
<dbReference type="InterPro" id="IPR013126">
    <property type="entry name" value="Hsp_70_fam"/>
</dbReference>
<dbReference type="GO" id="GO:0140662">
    <property type="term" value="F:ATP-dependent protein folding chaperone"/>
    <property type="evidence" value="ECO:0007669"/>
    <property type="project" value="InterPro"/>
</dbReference>
<evidence type="ECO:0000313" key="3">
    <source>
        <dbReference type="EMBL" id="MCI94262.1"/>
    </source>
</evidence>
<name>A0A392W3I1_9FABA</name>